<dbReference type="InterPro" id="IPR012340">
    <property type="entry name" value="NA-bd_OB-fold"/>
</dbReference>
<reference evidence="2 3" key="1">
    <citation type="submission" date="2023-01" db="EMBL/GenBank/DDBJ databases">
        <title>Draft genome sequence of Nocardiopsis sp. RSe5-2 isolated from halophytes.</title>
        <authorList>
            <person name="Duangmal K."/>
            <person name="Chantavorakit T."/>
        </authorList>
    </citation>
    <scope>NUCLEOTIDE SEQUENCE [LARGE SCALE GENOMIC DNA]</scope>
    <source>
        <strain evidence="2 3">RSe5-2</strain>
    </source>
</reference>
<evidence type="ECO:0000259" key="1">
    <source>
        <dbReference type="Pfam" id="PF01796"/>
    </source>
</evidence>
<dbReference type="InterPro" id="IPR052513">
    <property type="entry name" value="Thioester_dehydratase-like"/>
</dbReference>
<comment type="caution">
    <text evidence="2">The sequence shown here is derived from an EMBL/GenBank/DDBJ whole genome shotgun (WGS) entry which is preliminary data.</text>
</comment>
<name>A0ABT4U2Y3_9ACTN</name>
<feature type="domain" description="ChsH2 C-terminal OB-fold" evidence="1">
    <location>
        <begin position="225"/>
        <end position="287"/>
    </location>
</feature>
<dbReference type="InterPro" id="IPR002878">
    <property type="entry name" value="ChsH2_C"/>
</dbReference>
<evidence type="ECO:0000313" key="3">
    <source>
        <dbReference type="Proteomes" id="UP001527866"/>
    </source>
</evidence>
<dbReference type="RefSeq" id="WP_270685221.1">
    <property type="nucleotide sequence ID" value="NZ_JAQFWQ010000020.1"/>
</dbReference>
<proteinExistence type="predicted"/>
<accession>A0ABT4U2Y3</accession>
<dbReference type="SUPFAM" id="SSF50249">
    <property type="entry name" value="Nucleic acid-binding proteins"/>
    <property type="match status" value="2"/>
</dbReference>
<dbReference type="PANTHER" id="PTHR34075:SF5">
    <property type="entry name" value="BLR3430 PROTEIN"/>
    <property type="match status" value="1"/>
</dbReference>
<keyword evidence="3" id="KW-1185">Reference proteome</keyword>
<protein>
    <submittedName>
        <fullName evidence="2">OB-fold domain-containing protein</fullName>
    </submittedName>
</protein>
<evidence type="ECO:0000313" key="2">
    <source>
        <dbReference type="EMBL" id="MDA2810859.1"/>
    </source>
</evidence>
<dbReference type="EMBL" id="JAQFWQ010000020">
    <property type="protein sequence ID" value="MDA2810859.1"/>
    <property type="molecule type" value="Genomic_DNA"/>
</dbReference>
<organism evidence="2 3">
    <name type="scientific">Nocardiopsis endophytica</name>
    <dbReference type="NCBI Taxonomy" id="3018445"/>
    <lineage>
        <taxon>Bacteria</taxon>
        <taxon>Bacillati</taxon>
        <taxon>Actinomycetota</taxon>
        <taxon>Actinomycetes</taxon>
        <taxon>Streptosporangiales</taxon>
        <taxon>Nocardiopsidaceae</taxon>
        <taxon>Nocardiopsis</taxon>
    </lineage>
</organism>
<gene>
    <name evidence="2" type="ORF">O4J56_09455</name>
</gene>
<sequence>MPTEPPGADPLAPLVGAHTVAFPGGYTRSTGPVIGRFLTELRDGRLVGVRAASGRVLFPPTEYDPRDGSPVTDDFPEVGPAGTVQAWCWVPDPRPAHPFDRPFAWATVLFDGADTALLHALDMGPDAGADPPRGLRAGLRVRPRLRPAGERTGSITDIACLRPEVTAIRDTGRLDYTIRADAALTRYLEAQTEGRIIGSRARSGAVYVPPRDLDPADGTPVTGDVELPPTGTLTTFSVNHVPDPRAPQVPFVTGYVRLDGADVDLLALVSGVDPERVRPGMRLRAEWLPPEERSRTRPSIRWFVPDEGAEAGTGEAP</sequence>
<dbReference type="PANTHER" id="PTHR34075">
    <property type="entry name" value="BLR3430 PROTEIN"/>
    <property type="match status" value="1"/>
</dbReference>
<dbReference type="Pfam" id="PF01796">
    <property type="entry name" value="OB_ChsH2_C"/>
    <property type="match status" value="1"/>
</dbReference>
<dbReference type="Proteomes" id="UP001527866">
    <property type="component" value="Unassembled WGS sequence"/>
</dbReference>
<dbReference type="Gene3D" id="6.10.30.10">
    <property type="match status" value="2"/>
</dbReference>